<dbReference type="PANTHER" id="PTHR42736:SF1">
    <property type="entry name" value="PROTEIN-GLUTAMINE GAMMA-GLUTAMYLTRANSFERASE"/>
    <property type="match status" value="1"/>
</dbReference>
<dbReference type="InterPro" id="IPR021878">
    <property type="entry name" value="TgpA_N"/>
</dbReference>
<dbReference type="InterPro" id="IPR002931">
    <property type="entry name" value="Transglutaminase-like"/>
</dbReference>
<dbReference type="Gene3D" id="3.10.620.30">
    <property type="match status" value="1"/>
</dbReference>
<feature type="transmembrane region" description="Helical" evidence="2">
    <location>
        <begin position="558"/>
        <end position="582"/>
    </location>
</feature>
<feature type="transmembrane region" description="Helical" evidence="2">
    <location>
        <begin position="99"/>
        <end position="118"/>
    </location>
</feature>
<keyword evidence="5" id="KW-1185">Reference proteome</keyword>
<gene>
    <name evidence="4" type="ORF">FrCorBMG51_11920</name>
</gene>
<dbReference type="SUPFAM" id="SSF54001">
    <property type="entry name" value="Cysteine proteinases"/>
    <property type="match status" value="1"/>
</dbReference>
<feature type="transmembrane region" description="Helical" evidence="2">
    <location>
        <begin position="151"/>
        <end position="167"/>
    </location>
</feature>
<feature type="domain" description="Transglutaminase-like" evidence="3">
    <location>
        <begin position="433"/>
        <end position="501"/>
    </location>
</feature>
<sequence length="730" mass="76919">MVLTWLIGTLAGGGFGPVFGGVPGSAAFLLAVGSSTTVAFLAALAVLLRPRLSAATAGLAGSAAVALTAALATGTGAGVVHGPWDLLTAALPADPGGPALASVALLTGWTTLAACLLAAYNAGPLVRAVPPLVTLLAALALGASVEPLPAWYGPVLVGLGGVLVLTGRRPRPGGLILAVVPVVLAVLAAVTLGPHAPGARLREPLEAQAFVQAPVQPRSGVSPLQQYLALRDDSRPLRITGTVSRPGSLLRMATLTRFNGRYWTVDGDFRRAGTTLSDRADSAEPDTTRRIAVTQQIHLAVGDPDWLPVAGRPTRMSVTGLAVDGTTGDLAVPTGGTAPRDYSATSTILDARADEVLTDEPAAAPEPRIPDPPQLVRTFIDNTIAGKPRGSAQLLALYQQFTNNSELAGGRKFSYDQAEKVAGGHGYYQIQRLLEDRRGTSEQYASAYAAMARWLGFDARVVMGFRPEYDGNSFVATGRDVDAWVEVRFARLGWVTLDPSPRDNPIGSRQDPAPLSGQNPQADDPLKKAGATAPPPSATGGTDLAKKPATAPARPSSLLRAVLTSIAVVLLVLLIPTVVPVAKALRRARRRRDPSARRVVLGAWWETLDRLREAGIPATPLLTTGEVVQLADHLPRLRPLAGLVDQAGYAPETPAPGQQAEAWAISTVISRQLHIRMSVSRRIHAFFDPRPLWYGPRPHVFHHGHRTKLSENKKKSTVPARITALTRRSG</sequence>
<feature type="transmembrane region" description="Helical" evidence="2">
    <location>
        <begin position="174"/>
        <end position="193"/>
    </location>
</feature>
<dbReference type="Proteomes" id="UP000035425">
    <property type="component" value="Unassembled WGS sequence"/>
</dbReference>
<organism evidence="4 5">
    <name type="scientific">Protofrankia coriariae</name>
    <dbReference type="NCBI Taxonomy" id="1562887"/>
    <lineage>
        <taxon>Bacteria</taxon>
        <taxon>Bacillati</taxon>
        <taxon>Actinomycetota</taxon>
        <taxon>Actinomycetes</taxon>
        <taxon>Frankiales</taxon>
        <taxon>Frankiaceae</taxon>
        <taxon>Protofrankia</taxon>
    </lineage>
</organism>
<feature type="transmembrane region" description="Helical" evidence="2">
    <location>
        <begin position="55"/>
        <end position="79"/>
    </location>
</feature>
<dbReference type="SMART" id="SM00460">
    <property type="entry name" value="TGc"/>
    <property type="match status" value="1"/>
</dbReference>
<proteinExistence type="predicted"/>
<keyword evidence="2" id="KW-1133">Transmembrane helix</keyword>
<name>A0ABR5F3R7_9ACTN</name>
<feature type="transmembrane region" description="Helical" evidence="2">
    <location>
        <begin position="125"/>
        <end position="145"/>
    </location>
</feature>
<keyword evidence="2" id="KW-0472">Membrane</keyword>
<evidence type="ECO:0000313" key="5">
    <source>
        <dbReference type="Proteomes" id="UP000035425"/>
    </source>
</evidence>
<evidence type="ECO:0000256" key="2">
    <source>
        <dbReference type="SAM" id="Phobius"/>
    </source>
</evidence>
<dbReference type="EMBL" id="JWIO01000016">
    <property type="protein sequence ID" value="KLL11323.1"/>
    <property type="molecule type" value="Genomic_DNA"/>
</dbReference>
<dbReference type="Pfam" id="PF01841">
    <property type="entry name" value="Transglut_core"/>
    <property type="match status" value="1"/>
</dbReference>
<evidence type="ECO:0000313" key="4">
    <source>
        <dbReference type="EMBL" id="KLL11323.1"/>
    </source>
</evidence>
<accession>A0ABR5F3R7</accession>
<dbReference type="PANTHER" id="PTHR42736">
    <property type="entry name" value="PROTEIN-GLUTAMINE GAMMA-GLUTAMYLTRANSFERASE"/>
    <property type="match status" value="1"/>
</dbReference>
<feature type="transmembrane region" description="Helical" evidence="2">
    <location>
        <begin position="30"/>
        <end position="48"/>
    </location>
</feature>
<comment type="caution">
    <text evidence="4">The sequence shown here is derived from an EMBL/GenBank/DDBJ whole genome shotgun (WGS) entry which is preliminary data.</text>
</comment>
<evidence type="ECO:0000256" key="1">
    <source>
        <dbReference type="SAM" id="MobiDB-lite"/>
    </source>
</evidence>
<dbReference type="Pfam" id="PF11992">
    <property type="entry name" value="TgpA_N"/>
    <property type="match status" value="1"/>
</dbReference>
<keyword evidence="2" id="KW-0812">Transmembrane</keyword>
<reference evidence="4 5" key="1">
    <citation type="submission" date="2014-12" db="EMBL/GenBank/DDBJ databases">
        <title>Frankia sp. BMG5.1 draft genome.</title>
        <authorList>
            <person name="Gtari M."/>
            <person name="Ghodhbane-Gtari F."/>
            <person name="Nouioui I."/>
            <person name="Ktari A."/>
            <person name="Hezbri K."/>
            <person name="Mimouni W."/>
            <person name="Sbissi I."/>
            <person name="Ayari A."/>
            <person name="Yamanaka T."/>
            <person name="Normand P."/>
            <person name="Tisa L.S."/>
            <person name="Boudabous A."/>
        </authorList>
    </citation>
    <scope>NUCLEOTIDE SEQUENCE [LARGE SCALE GENOMIC DNA]</scope>
    <source>
        <strain evidence="4 5">BMG5.1</strain>
    </source>
</reference>
<dbReference type="RefSeq" id="WP_047223146.1">
    <property type="nucleotide sequence ID" value="NZ_JWIO01000016.1"/>
</dbReference>
<dbReference type="InterPro" id="IPR038765">
    <property type="entry name" value="Papain-like_cys_pep_sf"/>
</dbReference>
<feature type="region of interest" description="Disordered" evidence="1">
    <location>
        <begin position="500"/>
        <end position="550"/>
    </location>
</feature>
<evidence type="ECO:0000259" key="3">
    <source>
        <dbReference type="SMART" id="SM00460"/>
    </source>
</evidence>
<dbReference type="InterPro" id="IPR052901">
    <property type="entry name" value="Bact_TGase-like"/>
</dbReference>
<protein>
    <recommendedName>
        <fullName evidence="3">Transglutaminase-like domain-containing protein</fullName>
    </recommendedName>
</protein>